<dbReference type="InterPro" id="IPR019956">
    <property type="entry name" value="Ubiquitin_dom"/>
</dbReference>
<dbReference type="PANTHER" id="PTHR10621:SF38">
    <property type="entry name" value="UBIQUITIN DOMAIN-CONTAINING PROTEIN 7SL RNA1-RELATED"/>
    <property type="match status" value="1"/>
</dbReference>
<reference evidence="2 3" key="1">
    <citation type="submission" date="2024-01" db="EMBL/GenBank/DDBJ databases">
        <title>Genome assemblies of Stephania.</title>
        <authorList>
            <person name="Yang L."/>
        </authorList>
    </citation>
    <scope>NUCLEOTIDE SEQUENCE [LARGE SCALE GENOMIC DNA]</scope>
    <source>
        <strain evidence="2">QJT</strain>
        <tissue evidence="2">Leaf</tissue>
    </source>
</reference>
<protein>
    <recommendedName>
        <fullName evidence="1">Ubiquitin-like domain-containing protein</fullName>
    </recommendedName>
</protein>
<dbReference type="Proteomes" id="UP001417504">
    <property type="component" value="Unassembled WGS sequence"/>
</dbReference>
<dbReference type="EMBL" id="JBBNAE010000007">
    <property type="protein sequence ID" value="KAK9110564.1"/>
    <property type="molecule type" value="Genomic_DNA"/>
</dbReference>
<feature type="domain" description="Ubiquitin-like" evidence="1">
    <location>
        <begin position="1"/>
        <end position="76"/>
    </location>
</feature>
<dbReference type="PROSITE" id="PS00299">
    <property type="entry name" value="UBIQUITIN_1"/>
    <property type="match status" value="1"/>
</dbReference>
<dbReference type="GO" id="GO:0005829">
    <property type="term" value="C:cytosol"/>
    <property type="evidence" value="ECO:0007669"/>
    <property type="project" value="TreeGrafter"/>
</dbReference>
<dbReference type="GO" id="GO:0070628">
    <property type="term" value="F:proteasome binding"/>
    <property type="evidence" value="ECO:0007669"/>
    <property type="project" value="TreeGrafter"/>
</dbReference>
<dbReference type="CDD" id="cd17039">
    <property type="entry name" value="Ubl_ubiquitin_like"/>
    <property type="match status" value="2"/>
</dbReference>
<dbReference type="SMART" id="SM00213">
    <property type="entry name" value="UBQ"/>
    <property type="match status" value="2"/>
</dbReference>
<keyword evidence="3" id="KW-1185">Reference proteome</keyword>
<evidence type="ECO:0000259" key="1">
    <source>
        <dbReference type="PROSITE" id="PS50053"/>
    </source>
</evidence>
<comment type="caution">
    <text evidence="2">The sequence shown here is derived from an EMBL/GenBank/DDBJ whole genome shotgun (WGS) entry which is preliminary data.</text>
</comment>
<dbReference type="GO" id="GO:0031593">
    <property type="term" value="F:polyubiquitin modification-dependent protein binding"/>
    <property type="evidence" value="ECO:0007669"/>
    <property type="project" value="TreeGrafter"/>
</dbReference>
<dbReference type="Gene3D" id="3.10.20.90">
    <property type="entry name" value="Phosphatidylinositol 3-kinase Catalytic Subunit, Chain A, domain 1"/>
    <property type="match status" value="2"/>
</dbReference>
<dbReference type="InterPro" id="IPR029071">
    <property type="entry name" value="Ubiquitin-like_domsf"/>
</dbReference>
<accession>A0AAP0I8D1</accession>
<dbReference type="InterPro" id="IPR019954">
    <property type="entry name" value="Ubiquitin_CS"/>
</dbReference>
<name>A0AAP0I8D1_9MAGN</name>
<evidence type="ECO:0000313" key="2">
    <source>
        <dbReference type="EMBL" id="KAK9110564.1"/>
    </source>
</evidence>
<feature type="domain" description="Ubiquitin-like" evidence="1">
    <location>
        <begin position="104"/>
        <end position="153"/>
    </location>
</feature>
<dbReference type="SUPFAM" id="SSF54236">
    <property type="entry name" value="Ubiquitin-like"/>
    <property type="match status" value="2"/>
</dbReference>
<dbReference type="PROSITE" id="PS50053">
    <property type="entry name" value="UBIQUITIN_2"/>
    <property type="match status" value="2"/>
</dbReference>
<dbReference type="AlphaFoldDB" id="A0AAP0I8D1"/>
<dbReference type="GO" id="GO:0043161">
    <property type="term" value="P:proteasome-mediated ubiquitin-dependent protein catabolic process"/>
    <property type="evidence" value="ECO:0007669"/>
    <property type="project" value="TreeGrafter"/>
</dbReference>
<dbReference type="GO" id="GO:0043130">
    <property type="term" value="F:ubiquitin binding"/>
    <property type="evidence" value="ECO:0007669"/>
    <property type="project" value="TreeGrafter"/>
</dbReference>
<dbReference type="Pfam" id="PF00240">
    <property type="entry name" value="ubiquitin"/>
    <property type="match status" value="2"/>
</dbReference>
<dbReference type="GO" id="GO:0005654">
    <property type="term" value="C:nucleoplasm"/>
    <property type="evidence" value="ECO:0007669"/>
    <property type="project" value="TreeGrafter"/>
</dbReference>
<evidence type="ECO:0000313" key="3">
    <source>
        <dbReference type="Proteomes" id="UP001417504"/>
    </source>
</evidence>
<sequence>MEVKLEAMQGEEFTIEIGYFDTVFEIKEKIEKYQGIPISAQTLIFNGNAMIDERNTEFYKILHQSQMKLIVDDKSDGCGALLRRKVMLEFTLDDKRVCFGAFLTSSVSLLKERIQGLLRVQANQLGLFFMGNEMMDHQVLGDYVVSDFSEINVQIIKPL</sequence>
<dbReference type="InterPro" id="IPR000626">
    <property type="entry name" value="Ubiquitin-like_dom"/>
</dbReference>
<organism evidence="2 3">
    <name type="scientific">Stephania japonica</name>
    <dbReference type="NCBI Taxonomy" id="461633"/>
    <lineage>
        <taxon>Eukaryota</taxon>
        <taxon>Viridiplantae</taxon>
        <taxon>Streptophyta</taxon>
        <taxon>Embryophyta</taxon>
        <taxon>Tracheophyta</taxon>
        <taxon>Spermatophyta</taxon>
        <taxon>Magnoliopsida</taxon>
        <taxon>Ranunculales</taxon>
        <taxon>Menispermaceae</taxon>
        <taxon>Menispermoideae</taxon>
        <taxon>Cissampelideae</taxon>
        <taxon>Stephania</taxon>
    </lineage>
</organism>
<gene>
    <name evidence="2" type="ORF">Sjap_018624</name>
</gene>
<dbReference type="PANTHER" id="PTHR10621">
    <property type="entry name" value="UV EXCISION REPAIR PROTEIN RAD23"/>
    <property type="match status" value="1"/>
</dbReference>
<dbReference type="PRINTS" id="PR00348">
    <property type="entry name" value="UBIQUITIN"/>
</dbReference>
<proteinExistence type="predicted"/>